<dbReference type="Proteomes" id="UP001209878">
    <property type="component" value="Unassembled WGS sequence"/>
</dbReference>
<evidence type="ECO:0000313" key="12">
    <source>
        <dbReference type="EMBL" id="KAK2138435.1"/>
    </source>
</evidence>
<comment type="subcellular location">
    <subcellularLocation>
        <location evidence="1">Nucleus</location>
    </subcellularLocation>
</comment>
<dbReference type="PRINTS" id="PR00047">
    <property type="entry name" value="STROIDFINGER"/>
</dbReference>
<keyword evidence="9" id="KW-0539">Nucleus</keyword>
<evidence type="ECO:0000256" key="1">
    <source>
        <dbReference type="ARBA" id="ARBA00004123"/>
    </source>
</evidence>
<dbReference type="GO" id="GO:0003700">
    <property type="term" value="F:DNA-binding transcription factor activity"/>
    <property type="evidence" value="ECO:0007669"/>
    <property type="project" value="InterPro"/>
</dbReference>
<comment type="caution">
    <text evidence="12">The sequence shown here is derived from an EMBL/GenBank/DDBJ whole genome shotgun (WGS) entry which is preliminary data.</text>
</comment>
<dbReference type="GO" id="GO:0005634">
    <property type="term" value="C:nucleus"/>
    <property type="evidence" value="ECO:0007669"/>
    <property type="project" value="UniProtKB-SubCell"/>
</dbReference>
<evidence type="ECO:0000259" key="11">
    <source>
        <dbReference type="PROSITE" id="PS51030"/>
    </source>
</evidence>
<accession>A0AAD9IQK4</accession>
<reference evidence="12" key="1">
    <citation type="journal article" date="2023" name="Mol. Biol. Evol.">
        <title>Third-Generation Sequencing Reveals the Adaptive Role of the Epigenome in Three Deep-Sea Polychaetes.</title>
        <authorList>
            <person name="Perez M."/>
            <person name="Aroh O."/>
            <person name="Sun Y."/>
            <person name="Lan Y."/>
            <person name="Juniper S.K."/>
            <person name="Young C.R."/>
            <person name="Angers B."/>
            <person name="Qian P.Y."/>
        </authorList>
    </citation>
    <scope>NUCLEOTIDE SEQUENCE</scope>
    <source>
        <strain evidence="12">R07B-5</strain>
    </source>
</reference>
<dbReference type="AlphaFoldDB" id="A0AAD9IQK4"/>
<dbReference type="GO" id="GO:0043565">
    <property type="term" value="F:sequence-specific DNA binding"/>
    <property type="evidence" value="ECO:0007669"/>
    <property type="project" value="InterPro"/>
</dbReference>
<feature type="region of interest" description="Disordered" evidence="10">
    <location>
        <begin position="1"/>
        <end position="23"/>
    </location>
</feature>
<dbReference type="Pfam" id="PF00105">
    <property type="entry name" value="zf-C4"/>
    <property type="match status" value="1"/>
</dbReference>
<evidence type="ECO:0000256" key="10">
    <source>
        <dbReference type="SAM" id="MobiDB-lite"/>
    </source>
</evidence>
<dbReference type="Gene3D" id="3.30.50.10">
    <property type="entry name" value="Erythroid Transcription Factor GATA-1, subunit A"/>
    <property type="match status" value="1"/>
</dbReference>
<dbReference type="InterPro" id="IPR013088">
    <property type="entry name" value="Znf_NHR/GATA"/>
</dbReference>
<dbReference type="InterPro" id="IPR001628">
    <property type="entry name" value="Znf_hrmn_rcpt"/>
</dbReference>
<evidence type="ECO:0000256" key="9">
    <source>
        <dbReference type="ARBA" id="ARBA00023242"/>
    </source>
</evidence>
<dbReference type="PANTHER" id="PTHR48092">
    <property type="entry name" value="KNIRPS-RELATED PROTEIN-RELATED"/>
    <property type="match status" value="1"/>
</dbReference>
<dbReference type="GO" id="GO:0008270">
    <property type="term" value="F:zinc ion binding"/>
    <property type="evidence" value="ECO:0007669"/>
    <property type="project" value="UniProtKB-KW"/>
</dbReference>
<dbReference type="SMART" id="SM00399">
    <property type="entry name" value="ZnF_C4"/>
    <property type="match status" value="1"/>
</dbReference>
<organism evidence="12 13">
    <name type="scientific">Ridgeia piscesae</name>
    <name type="common">Tubeworm</name>
    <dbReference type="NCBI Taxonomy" id="27915"/>
    <lineage>
        <taxon>Eukaryota</taxon>
        <taxon>Metazoa</taxon>
        <taxon>Spiralia</taxon>
        <taxon>Lophotrochozoa</taxon>
        <taxon>Annelida</taxon>
        <taxon>Polychaeta</taxon>
        <taxon>Sedentaria</taxon>
        <taxon>Canalipalpata</taxon>
        <taxon>Sabellida</taxon>
        <taxon>Siboglinidae</taxon>
        <taxon>Ridgeia</taxon>
    </lineage>
</organism>
<keyword evidence="5" id="KW-0805">Transcription regulation</keyword>
<dbReference type="PROSITE" id="PS00031">
    <property type="entry name" value="NUCLEAR_REC_DBD_1"/>
    <property type="match status" value="1"/>
</dbReference>
<name>A0AAD9IQK4_RIDPI</name>
<protein>
    <recommendedName>
        <fullName evidence="11">Nuclear receptor domain-containing protein</fullName>
    </recommendedName>
</protein>
<evidence type="ECO:0000256" key="2">
    <source>
        <dbReference type="ARBA" id="ARBA00022723"/>
    </source>
</evidence>
<keyword evidence="3" id="KW-0863">Zinc-finger</keyword>
<keyword evidence="6" id="KW-0238">DNA-binding</keyword>
<keyword evidence="4" id="KW-0862">Zinc</keyword>
<dbReference type="EMBL" id="JAODUO010007746">
    <property type="protein sequence ID" value="KAK2138435.1"/>
    <property type="molecule type" value="Genomic_DNA"/>
</dbReference>
<gene>
    <name evidence="12" type="ORF">NP493_7719g00010</name>
</gene>
<evidence type="ECO:0000256" key="8">
    <source>
        <dbReference type="ARBA" id="ARBA00023170"/>
    </source>
</evidence>
<evidence type="ECO:0000313" key="13">
    <source>
        <dbReference type="Proteomes" id="UP001209878"/>
    </source>
</evidence>
<dbReference type="InterPro" id="IPR050200">
    <property type="entry name" value="Nuclear_hormone_rcpt_NR3"/>
</dbReference>
<evidence type="ECO:0000256" key="3">
    <source>
        <dbReference type="ARBA" id="ARBA00022771"/>
    </source>
</evidence>
<dbReference type="PROSITE" id="PS51030">
    <property type="entry name" value="NUCLEAR_REC_DBD_2"/>
    <property type="match status" value="1"/>
</dbReference>
<keyword evidence="2" id="KW-0479">Metal-binding</keyword>
<dbReference type="SUPFAM" id="SSF57716">
    <property type="entry name" value="Glucocorticoid receptor-like (DNA-binding domain)"/>
    <property type="match status" value="1"/>
</dbReference>
<evidence type="ECO:0000256" key="5">
    <source>
        <dbReference type="ARBA" id="ARBA00023015"/>
    </source>
</evidence>
<evidence type="ECO:0000256" key="6">
    <source>
        <dbReference type="ARBA" id="ARBA00023125"/>
    </source>
</evidence>
<dbReference type="FunFam" id="3.30.50.10:FF:000006">
    <property type="entry name" value="Nuclear receptor subfamily 5 group A member"/>
    <property type="match status" value="1"/>
</dbReference>
<keyword evidence="8" id="KW-0675">Receptor</keyword>
<feature type="domain" description="Nuclear receptor" evidence="11">
    <location>
        <begin position="73"/>
        <end position="146"/>
    </location>
</feature>
<evidence type="ECO:0000256" key="4">
    <source>
        <dbReference type="ARBA" id="ARBA00022833"/>
    </source>
</evidence>
<evidence type="ECO:0000256" key="7">
    <source>
        <dbReference type="ARBA" id="ARBA00023163"/>
    </source>
</evidence>
<sequence length="146" mass="16089">MVSTLSVPSALQSGTPSLTSDDQSCALTDPVLCERPTHLETRSVIQHGSDIVVSVKLEEKLSKSDKADPDKQQLVCEICTDRASGLHYGIISCEGCKGFFKRTVQNKRVYSCIANGDCQVTKLRRNRCQYCRFKKCLLKGMVLAGD</sequence>
<keyword evidence="13" id="KW-1185">Reference proteome</keyword>
<proteinExistence type="predicted"/>
<keyword evidence="7" id="KW-0804">Transcription</keyword>